<organism evidence="1 2">
    <name type="scientific">Blastopirellula marina</name>
    <dbReference type="NCBI Taxonomy" id="124"/>
    <lineage>
        <taxon>Bacteria</taxon>
        <taxon>Pseudomonadati</taxon>
        <taxon>Planctomycetota</taxon>
        <taxon>Planctomycetia</taxon>
        <taxon>Pirellulales</taxon>
        <taxon>Pirellulaceae</taxon>
        <taxon>Blastopirellula</taxon>
    </lineage>
</organism>
<reference evidence="1 2" key="1">
    <citation type="submission" date="2018-02" db="EMBL/GenBank/DDBJ databases">
        <title>Comparative genomes isolates from brazilian mangrove.</title>
        <authorList>
            <person name="Araujo J.E."/>
            <person name="Taketani R.G."/>
            <person name="Silva M.C.P."/>
            <person name="Loureco M.V."/>
            <person name="Andreote F.D."/>
        </authorList>
    </citation>
    <scope>NUCLEOTIDE SEQUENCE [LARGE SCALE GENOMIC DNA]</scope>
    <source>
        <strain evidence="1 2">HEX-2 MGV</strain>
    </source>
</reference>
<comment type="caution">
    <text evidence="1">The sequence shown here is derived from an EMBL/GenBank/DDBJ whole genome shotgun (WGS) entry which is preliminary data.</text>
</comment>
<evidence type="ECO:0000313" key="1">
    <source>
        <dbReference type="EMBL" id="PQO40774.1"/>
    </source>
</evidence>
<name>A0A2S8G9J8_9BACT</name>
<dbReference type="Proteomes" id="UP000240009">
    <property type="component" value="Unassembled WGS sequence"/>
</dbReference>
<gene>
    <name evidence="1" type="ORF">C5Y96_00960</name>
</gene>
<dbReference type="EMBL" id="PUIA01000010">
    <property type="protein sequence ID" value="PQO40774.1"/>
    <property type="molecule type" value="Genomic_DNA"/>
</dbReference>
<accession>A0A2S8G9J8</accession>
<dbReference type="RefSeq" id="WP_105349681.1">
    <property type="nucleotide sequence ID" value="NZ_PUIA01000010.1"/>
</dbReference>
<evidence type="ECO:0000313" key="2">
    <source>
        <dbReference type="Proteomes" id="UP000240009"/>
    </source>
</evidence>
<dbReference type="AlphaFoldDB" id="A0A2S8G9J8"/>
<sequence length="612" mass="68356">MKSVAPPRSAVQAIVPAIFCVFCLGVNHQSVFAQSSEPAKRPPTIIKVDEVFRLGFNPPRNYDQDSIQLKKLSGPDGVTVQGNAIQWKPTLKEVGLQHVKLAFVLKDNAEKEVASATLRFLVELPRVSIGFDVKGVDVSPDHQWLVLWGEHKSKTTQKITYPLALVDLKSKTVVVRSEFPSPISVAIDQDNLYLSQAEKLRIHRYNLKLKKTDEFFLHAGSQGLLMIGPQRLASNAKQIIVYDTKTMMPVEKDDRYYLHDGQCLWRNEKYRGLGQSVVDWTTGETIGISLSRALRLPLMSRQFKKLGGAYLSVAADGFGDQDYGSPIPFLYSSGEFGESSSPIAGPPALKADSTVACDFPAVCEFAYRFDGDYLIESWKLKDVDTGKAAFSSDLFWWNYVDTGARIRPVPASGQLGGLLIGETLVAWFMEELIFAEIPTDVLESLPTPPHFGLKQLFEVPLQGKQTIKLTSEGNWKNPYYTLLRQHRSLQIDSATGEITADVEKLWNELLDQRRGDALDYALINNGSARVSREEHVAIYRQITGKELPVDKMAAWFPLEVAVEDDNGKKDQFQGAIIVLGPREAYENRKERPSKLDAEAIPKGLVPIEEPKF</sequence>
<proteinExistence type="predicted"/>
<protein>
    <submittedName>
        <fullName evidence="1">Uncharacterized protein</fullName>
    </submittedName>
</protein>